<keyword evidence="6" id="KW-0175">Coiled coil</keyword>
<dbReference type="CDD" id="cd00130">
    <property type="entry name" value="PAS"/>
    <property type="match status" value="1"/>
</dbReference>
<dbReference type="RefSeq" id="WP_305008896.1">
    <property type="nucleotide sequence ID" value="NZ_JAUQSY010000020.1"/>
</dbReference>
<comment type="caution">
    <text evidence="10">The sequence shown here is derived from an EMBL/GenBank/DDBJ whole genome shotgun (WGS) entry which is preliminary data.</text>
</comment>
<dbReference type="Gene3D" id="1.10.287.130">
    <property type="match status" value="1"/>
</dbReference>
<keyword evidence="3 5" id="KW-0597">Phosphoprotein</keyword>
<dbReference type="PANTHER" id="PTHR45339">
    <property type="entry name" value="HYBRID SIGNAL TRANSDUCTION HISTIDINE KINASE J"/>
    <property type="match status" value="1"/>
</dbReference>
<evidence type="ECO:0000313" key="11">
    <source>
        <dbReference type="Proteomes" id="UP001176429"/>
    </source>
</evidence>
<dbReference type="PROSITE" id="PS50109">
    <property type="entry name" value="HIS_KIN"/>
    <property type="match status" value="1"/>
</dbReference>
<dbReference type="InterPro" id="IPR005467">
    <property type="entry name" value="His_kinase_dom"/>
</dbReference>
<dbReference type="CDD" id="cd00082">
    <property type="entry name" value="HisKA"/>
    <property type="match status" value="1"/>
</dbReference>
<dbReference type="InterPro" id="IPR001610">
    <property type="entry name" value="PAC"/>
</dbReference>
<proteinExistence type="predicted"/>
<evidence type="ECO:0000256" key="2">
    <source>
        <dbReference type="ARBA" id="ARBA00012438"/>
    </source>
</evidence>
<dbReference type="InterPro" id="IPR000700">
    <property type="entry name" value="PAS-assoc_C"/>
</dbReference>
<evidence type="ECO:0000259" key="9">
    <source>
        <dbReference type="PROSITE" id="PS50113"/>
    </source>
</evidence>
<name>A0ABT9BGT1_9BACT</name>
<feature type="domain" description="PAC" evidence="9">
    <location>
        <begin position="400"/>
        <end position="451"/>
    </location>
</feature>
<dbReference type="PANTHER" id="PTHR45339:SF1">
    <property type="entry name" value="HYBRID SIGNAL TRANSDUCTION HISTIDINE KINASE J"/>
    <property type="match status" value="1"/>
</dbReference>
<gene>
    <name evidence="10" type="ORF">Q5H93_22175</name>
</gene>
<evidence type="ECO:0000259" key="8">
    <source>
        <dbReference type="PROSITE" id="PS50110"/>
    </source>
</evidence>
<evidence type="ECO:0000256" key="1">
    <source>
        <dbReference type="ARBA" id="ARBA00000085"/>
    </source>
</evidence>
<dbReference type="Gene3D" id="3.40.50.2300">
    <property type="match status" value="1"/>
</dbReference>
<dbReference type="InterPro" id="IPR000014">
    <property type="entry name" value="PAS"/>
</dbReference>
<evidence type="ECO:0000256" key="3">
    <source>
        <dbReference type="ARBA" id="ARBA00022553"/>
    </source>
</evidence>
<dbReference type="SUPFAM" id="SSF55785">
    <property type="entry name" value="PYP-like sensor domain (PAS domain)"/>
    <property type="match status" value="3"/>
</dbReference>
<dbReference type="EC" id="2.7.13.3" evidence="2"/>
<feature type="domain" description="Histidine kinase" evidence="7">
    <location>
        <begin position="462"/>
        <end position="683"/>
    </location>
</feature>
<evidence type="ECO:0000256" key="5">
    <source>
        <dbReference type="PROSITE-ProRule" id="PRU00169"/>
    </source>
</evidence>
<feature type="coiled-coil region" evidence="6">
    <location>
        <begin position="16"/>
        <end position="57"/>
    </location>
</feature>
<dbReference type="SMART" id="SM00387">
    <property type="entry name" value="HATPase_c"/>
    <property type="match status" value="1"/>
</dbReference>
<dbReference type="SMART" id="SM00448">
    <property type="entry name" value="REC"/>
    <property type="match status" value="1"/>
</dbReference>
<dbReference type="InterPro" id="IPR013656">
    <property type="entry name" value="PAS_4"/>
</dbReference>
<feature type="domain" description="PAC" evidence="9">
    <location>
        <begin position="137"/>
        <end position="192"/>
    </location>
</feature>
<keyword evidence="11" id="KW-1185">Reference proteome</keyword>
<dbReference type="InterPro" id="IPR036097">
    <property type="entry name" value="HisK_dim/P_sf"/>
</dbReference>
<dbReference type="InterPro" id="IPR004358">
    <property type="entry name" value="Sig_transdc_His_kin-like_C"/>
</dbReference>
<feature type="domain" description="Response regulatory" evidence="8">
    <location>
        <begin position="707"/>
        <end position="825"/>
    </location>
</feature>
<reference evidence="10" key="1">
    <citation type="submission" date="2023-07" db="EMBL/GenBank/DDBJ databases">
        <authorList>
            <person name="Kim M.K."/>
        </authorList>
    </citation>
    <scope>NUCLEOTIDE SEQUENCE</scope>
    <source>
        <strain evidence="10">ASUV-10-1</strain>
    </source>
</reference>
<dbReference type="PRINTS" id="PR00344">
    <property type="entry name" value="BCTRLSENSOR"/>
</dbReference>
<dbReference type="CDD" id="cd16922">
    <property type="entry name" value="HATPase_EvgS-ArcB-TorS-like"/>
    <property type="match status" value="1"/>
</dbReference>
<comment type="catalytic activity">
    <reaction evidence="1">
        <text>ATP + protein L-histidine = ADP + protein N-phospho-L-histidine.</text>
        <dbReference type="EC" id="2.7.13.3"/>
    </reaction>
</comment>
<dbReference type="InterPro" id="IPR036890">
    <property type="entry name" value="HATPase_C_sf"/>
</dbReference>
<dbReference type="NCBIfam" id="TIGR00229">
    <property type="entry name" value="sensory_box"/>
    <property type="match status" value="2"/>
</dbReference>
<evidence type="ECO:0000313" key="10">
    <source>
        <dbReference type="EMBL" id="MDO7877462.1"/>
    </source>
</evidence>
<dbReference type="SUPFAM" id="SSF47384">
    <property type="entry name" value="Homodimeric domain of signal transducing histidine kinase"/>
    <property type="match status" value="1"/>
</dbReference>
<dbReference type="Gene3D" id="3.30.450.20">
    <property type="entry name" value="PAS domain"/>
    <property type="match status" value="3"/>
</dbReference>
<dbReference type="SUPFAM" id="SSF52172">
    <property type="entry name" value="CheY-like"/>
    <property type="match status" value="1"/>
</dbReference>
<dbReference type="InterPro" id="IPR003594">
    <property type="entry name" value="HATPase_dom"/>
</dbReference>
<feature type="modified residue" description="4-aspartylphosphate" evidence="5">
    <location>
        <position position="756"/>
    </location>
</feature>
<dbReference type="Pfam" id="PF02518">
    <property type="entry name" value="HATPase_c"/>
    <property type="match status" value="1"/>
</dbReference>
<keyword evidence="4" id="KW-0902">Two-component regulatory system</keyword>
<evidence type="ECO:0000259" key="7">
    <source>
        <dbReference type="PROSITE" id="PS50109"/>
    </source>
</evidence>
<dbReference type="SMART" id="SM00388">
    <property type="entry name" value="HisKA"/>
    <property type="match status" value="1"/>
</dbReference>
<protein>
    <recommendedName>
        <fullName evidence="2">histidine kinase</fullName>
        <ecNumber evidence="2">2.7.13.3</ecNumber>
    </recommendedName>
</protein>
<sequence>MDTHLPSDPISWAAQLAAERERRQQAEAALAAAEARIAALEQQRDNVANALMLNQQEAQKLFERCHFYETVLEQIPVAVAVVDTEFRYLYLNPAVEPDLEKRVWMLGKTNEEVCLFHQRPPAVTAQRQRGFEQARDEKREVSWEDALLDGRAPRYVLRHLKPIYEEDGELRFMIGTGIDITDRKLVEAKVAQQQEFYESILNFLPVDVAVFDSQHRYVFVNPSAIADPVMRRNIIGMTDAEYLAFRQRPAALAEQREHRFGQAIRMRQDVTWEETMMSATGPKHILRTMRAVFGADDQLQLMVGSGIDITARYEAEQQHQLSEVLLREQQDFVRLIVDALPNVVYVINAQNKVSFHNAAFDKITALSTHIHPEKRDRVVQEQVAQIRAWRQQVEQTGKSVSGELPVTLANGEVCQMQMHMRPLRRTDGSTDVLAVSTDITDLKNAKQEAEANAQAKEAFLSRMSHEIRTPLNGVLGMMALLKRTTLTPQQQEYLVTMQQAGQHLLALVNDVLDLAKITTHHLQLDLAAFDLSVLLHGAKQTVAPLASQKGLRFVIEPLILESARVVGDAYRLHQVLLNLLSNAIKFTMRGQVRLGITPLRETPQALTLRFWVEDSGVGIAPEEHTHIFDAFAQANAETSRRSGGTGLGLAISEQLVHHMGGTLLLCSTLGEGTTFSFVLTLPRAPEELAEQPVVTFENNFEGLRGLRVLLAEDNLVNQWIAIVLLEHWGVEVYAVANGTEALHQLQENEYDAALLDIHMPGLNGVEVTMAIRQNPDPGRAVIPIIALTANAFAADQEKYLAAGMNGCVTKPFQEADLCRMLLELTRGSKEPQ</sequence>
<dbReference type="SMART" id="SM00086">
    <property type="entry name" value="PAC"/>
    <property type="match status" value="3"/>
</dbReference>
<dbReference type="InterPro" id="IPR011006">
    <property type="entry name" value="CheY-like_superfamily"/>
</dbReference>
<dbReference type="Pfam" id="PF00072">
    <property type="entry name" value="Response_reg"/>
    <property type="match status" value="1"/>
</dbReference>
<evidence type="ECO:0000256" key="4">
    <source>
        <dbReference type="ARBA" id="ARBA00023012"/>
    </source>
</evidence>
<dbReference type="SUPFAM" id="SSF55874">
    <property type="entry name" value="ATPase domain of HSP90 chaperone/DNA topoisomerase II/histidine kinase"/>
    <property type="match status" value="1"/>
</dbReference>
<dbReference type="Gene3D" id="3.30.565.10">
    <property type="entry name" value="Histidine kinase-like ATPase, C-terminal domain"/>
    <property type="match status" value="1"/>
</dbReference>
<organism evidence="10 11">
    <name type="scientific">Hymenobacter aranciens</name>
    <dbReference type="NCBI Taxonomy" id="3063996"/>
    <lineage>
        <taxon>Bacteria</taxon>
        <taxon>Pseudomonadati</taxon>
        <taxon>Bacteroidota</taxon>
        <taxon>Cytophagia</taxon>
        <taxon>Cytophagales</taxon>
        <taxon>Hymenobacteraceae</taxon>
        <taxon>Hymenobacter</taxon>
    </lineage>
</organism>
<evidence type="ECO:0000256" key="6">
    <source>
        <dbReference type="SAM" id="Coils"/>
    </source>
</evidence>
<dbReference type="CDD" id="cd17546">
    <property type="entry name" value="REC_hyHK_CKI1_RcsC-like"/>
    <property type="match status" value="1"/>
</dbReference>
<accession>A0ABT9BGT1</accession>
<dbReference type="Pfam" id="PF08448">
    <property type="entry name" value="PAS_4"/>
    <property type="match status" value="3"/>
</dbReference>
<dbReference type="Pfam" id="PF00512">
    <property type="entry name" value="HisKA"/>
    <property type="match status" value="1"/>
</dbReference>
<dbReference type="EMBL" id="JAUQSY010000020">
    <property type="protein sequence ID" value="MDO7877462.1"/>
    <property type="molecule type" value="Genomic_DNA"/>
</dbReference>
<dbReference type="InterPro" id="IPR001789">
    <property type="entry name" value="Sig_transdc_resp-reg_receiver"/>
</dbReference>
<dbReference type="InterPro" id="IPR003661">
    <property type="entry name" value="HisK_dim/P_dom"/>
</dbReference>
<dbReference type="InterPro" id="IPR035965">
    <property type="entry name" value="PAS-like_dom_sf"/>
</dbReference>
<dbReference type="PROSITE" id="PS50110">
    <property type="entry name" value="RESPONSE_REGULATORY"/>
    <property type="match status" value="1"/>
</dbReference>
<dbReference type="Proteomes" id="UP001176429">
    <property type="component" value="Unassembled WGS sequence"/>
</dbReference>
<dbReference type="PROSITE" id="PS50113">
    <property type="entry name" value="PAC"/>
    <property type="match status" value="2"/>
</dbReference>